<dbReference type="Pfam" id="PF00067">
    <property type="entry name" value="p450"/>
    <property type="match status" value="1"/>
</dbReference>
<dbReference type="PRINTS" id="PR00463">
    <property type="entry name" value="EP450I"/>
</dbReference>
<evidence type="ECO:0000256" key="6">
    <source>
        <dbReference type="ARBA" id="ARBA00023004"/>
    </source>
</evidence>
<dbReference type="PANTHER" id="PTHR24287:SF1">
    <property type="entry name" value="P450, PUTATIVE (EUROFUNG)-RELATED"/>
    <property type="match status" value="1"/>
</dbReference>
<dbReference type="EMBL" id="MU254027">
    <property type="protein sequence ID" value="KAG9242874.1"/>
    <property type="molecule type" value="Genomic_DNA"/>
</dbReference>
<keyword evidence="3 8" id="KW-0349">Heme</keyword>
<evidence type="ECO:0000256" key="4">
    <source>
        <dbReference type="ARBA" id="ARBA00022723"/>
    </source>
</evidence>
<dbReference type="GO" id="GO:0005506">
    <property type="term" value="F:iron ion binding"/>
    <property type="evidence" value="ECO:0007669"/>
    <property type="project" value="InterPro"/>
</dbReference>
<dbReference type="GO" id="GO:0004497">
    <property type="term" value="F:monooxygenase activity"/>
    <property type="evidence" value="ECO:0007669"/>
    <property type="project" value="UniProtKB-KW"/>
</dbReference>
<evidence type="ECO:0000256" key="3">
    <source>
        <dbReference type="ARBA" id="ARBA00022617"/>
    </source>
</evidence>
<evidence type="ECO:0000256" key="1">
    <source>
        <dbReference type="ARBA" id="ARBA00001971"/>
    </source>
</evidence>
<gene>
    <name evidence="10" type="ORF">BJ878DRAFT_481621</name>
</gene>
<keyword evidence="6 8" id="KW-0408">Iron</keyword>
<dbReference type="InterPro" id="IPR002401">
    <property type="entry name" value="Cyt_P450_E_grp-I"/>
</dbReference>
<dbReference type="Gene3D" id="1.10.630.10">
    <property type="entry name" value="Cytochrome P450"/>
    <property type="match status" value="1"/>
</dbReference>
<protein>
    <submittedName>
        <fullName evidence="10">Cytochrome P450 alkane hydroxylase</fullName>
    </submittedName>
</protein>
<dbReference type="InterPro" id="IPR047146">
    <property type="entry name" value="Cyt_P450_E_CYP52_fungi"/>
</dbReference>
<proteinExistence type="inferred from homology"/>
<evidence type="ECO:0000256" key="8">
    <source>
        <dbReference type="PIRSR" id="PIRSR602401-1"/>
    </source>
</evidence>
<comment type="similarity">
    <text evidence="2 9">Belongs to the cytochrome P450 family.</text>
</comment>
<comment type="cofactor">
    <cofactor evidence="1 8">
        <name>heme</name>
        <dbReference type="ChEBI" id="CHEBI:30413"/>
    </cofactor>
</comment>
<sequence>MLGLFALALVGYCLTYCYRRLRRQRRHWRLSLENCQESKCIPARNLGNRPFFGVDELWRMYQAYDESRLMEYYNSDFKKSGYTIEQRCMGTSVIRTAEPANVEAILSSRFADWSIKPRRQMTFNYLGEGIFNQDGIAWRQTREILKPLFNQRIYLDLKLFDQHIANFFKLIPPGGGIIDLQPLFYMLTLDVSTEFLFGTSVSSLTSTAFDGSETFGSVFGFGRAFLQSKSPVKQLLRIIEGTKFQDACKRLHHCIDKLIHNELAVKLTFQKPERSNLMQRLTDSFDDHDTIRGQVLNILLAGRDTTASLLSWIFFLLARHSRVLNKLRQEINSTCQQNPKLSHGVLRQMKYLQLVIKETLRLYPAVAANVRTSVSDTILPTGGGSDGSHPVWVPKDTTVMFNVYAMHRRTDLYGDDAEDFRPERWDEPRLMQADLMLRKWGYLPFNGGPRICIGRDFAETEVAYTIVRILQKFSSIQVPEGVEVVKTGQEKQSLTLVMFSADGCKMELGEKVL</sequence>
<dbReference type="CDD" id="cd11063">
    <property type="entry name" value="CYP52"/>
    <property type="match status" value="1"/>
</dbReference>
<dbReference type="InterPro" id="IPR036396">
    <property type="entry name" value="Cyt_P450_sf"/>
</dbReference>
<dbReference type="GO" id="GO:0020037">
    <property type="term" value="F:heme binding"/>
    <property type="evidence" value="ECO:0007669"/>
    <property type="project" value="InterPro"/>
</dbReference>
<keyword evidence="4 8" id="KW-0479">Metal-binding</keyword>
<name>A0A9P7YZV5_9HELO</name>
<keyword evidence="7 9" id="KW-0503">Monooxygenase</keyword>
<feature type="binding site" description="axial binding residue" evidence="8">
    <location>
        <position position="452"/>
    </location>
    <ligand>
        <name>heme</name>
        <dbReference type="ChEBI" id="CHEBI:30413"/>
    </ligand>
    <ligandPart>
        <name>Fe</name>
        <dbReference type="ChEBI" id="CHEBI:18248"/>
    </ligandPart>
</feature>
<reference evidence="10" key="1">
    <citation type="journal article" date="2021" name="IMA Fungus">
        <title>Genomic characterization of three marine fungi, including Emericellopsis atlantica sp. nov. with signatures of a generalist lifestyle and marine biomass degradation.</title>
        <authorList>
            <person name="Hagestad O.C."/>
            <person name="Hou L."/>
            <person name="Andersen J.H."/>
            <person name="Hansen E.H."/>
            <person name="Altermark B."/>
            <person name="Li C."/>
            <person name="Kuhnert E."/>
            <person name="Cox R.J."/>
            <person name="Crous P.W."/>
            <person name="Spatafora J.W."/>
            <person name="Lail K."/>
            <person name="Amirebrahimi M."/>
            <person name="Lipzen A."/>
            <person name="Pangilinan J."/>
            <person name="Andreopoulos W."/>
            <person name="Hayes R.D."/>
            <person name="Ng V."/>
            <person name="Grigoriev I.V."/>
            <person name="Jackson S.A."/>
            <person name="Sutton T.D.S."/>
            <person name="Dobson A.D.W."/>
            <person name="Rama T."/>
        </authorList>
    </citation>
    <scope>NUCLEOTIDE SEQUENCE</scope>
    <source>
        <strain evidence="10">TRa3180A</strain>
    </source>
</reference>
<evidence type="ECO:0000256" key="7">
    <source>
        <dbReference type="ARBA" id="ARBA00023033"/>
    </source>
</evidence>
<dbReference type="SUPFAM" id="SSF48264">
    <property type="entry name" value="Cytochrome P450"/>
    <property type="match status" value="1"/>
</dbReference>
<evidence type="ECO:0000313" key="10">
    <source>
        <dbReference type="EMBL" id="KAG9242874.1"/>
    </source>
</evidence>
<dbReference type="Proteomes" id="UP000887226">
    <property type="component" value="Unassembled WGS sequence"/>
</dbReference>
<dbReference type="PANTHER" id="PTHR24287">
    <property type="entry name" value="P450, PUTATIVE (EUROFUNG)-RELATED"/>
    <property type="match status" value="1"/>
</dbReference>
<evidence type="ECO:0000256" key="5">
    <source>
        <dbReference type="ARBA" id="ARBA00023002"/>
    </source>
</evidence>
<dbReference type="PROSITE" id="PS00086">
    <property type="entry name" value="CYTOCHROME_P450"/>
    <property type="match status" value="1"/>
</dbReference>
<comment type="caution">
    <text evidence="10">The sequence shown here is derived from an EMBL/GenBank/DDBJ whole genome shotgun (WGS) entry which is preliminary data.</text>
</comment>
<evidence type="ECO:0000313" key="11">
    <source>
        <dbReference type="Proteomes" id="UP000887226"/>
    </source>
</evidence>
<accession>A0A9P7YZV5</accession>
<dbReference type="OrthoDB" id="1470350at2759"/>
<evidence type="ECO:0000256" key="2">
    <source>
        <dbReference type="ARBA" id="ARBA00010617"/>
    </source>
</evidence>
<keyword evidence="11" id="KW-1185">Reference proteome</keyword>
<organism evidence="10 11">
    <name type="scientific">Calycina marina</name>
    <dbReference type="NCBI Taxonomy" id="1763456"/>
    <lineage>
        <taxon>Eukaryota</taxon>
        <taxon>Fungi</taxon>
        <taxon>Dikarya</taxon>
        <taxon>Ascomycota</taxon>
        <taxon>Pezizomycotina</taxon>
        <taxon>Leotiomycetes</taxon>
        <taxon>Helotiales</taxon>
        <taxon>Pezizellaceae</taxon>
        <taxon>Calycina</taxon>
    </lineage>
</organism>
<dbReference type="GO" id="GO:0016705">
    <property type="term" value="F:oxidoreductase activity, acting on paired donors, with incorporation or reduction of molecular oxygen"/>
    <property type="evidence" value="ECO:0007669"/>
    <property type="project" value="InterPro"/>
</dbReference>
<dbReference type="InterPro" id="IPR017972">
    <property type="entry name" value="Cyt_P450_CS"/>
</dbReference>
<dbReference type="AlphaFoldDB" id="A0A9P7YZV5"/>
<keyword evidence="5 9" id="KW-0560">Oxidoreductase</keyword>
<dbReference type="PRINTS" id="PR00385">
    <property type="entry name" value="P450"/>
</dbReference>
<dbReference type="InterPro" id="IPR001128">
    <property type="entry name" value="Cyt_P450"/>
</dbReference>
<evidence type="ECO:0000256" key="9">
    <source>
        <dbReference type="RuleBase" id="RU000461"/>
    </source>
</evidence>